<evidence type="ECO:0000313" key="2">
    <source>
        <dbReference type="EMBL" id="KAK3242840.1"/>
    </source>
</evidence>
<dbReference type="EMBL" id="LGRX02033113">
    <property type="protein sequence ID" value="KAK3242840.1"/>
    <property type="molecule type" value="Genomic_DNA"/>
</dbReference>
<name>A0AAE0BW16_9CHLO</name>
<dbReference type="AlphaFoldDB" id="A0AAE0BW16"/>
<proteinExistence type="predicted"/>
<accession>A0AAE0BW16</accession>
<feature type="compositionally biased region" description="Polar residues" evidence="1">
    <location>
        <begin position="19"/>
        <end position="28"/>
    </location>
</feature>
<comment type="caution">
    <text evidence="2">The sequence shown here is derived from an EMBL/GenBank/DDBJ whole genome shotgun (WGS) entry which is preliminary data.</text>
</comment>
<dbReference type="Proteomes" id="UP001190700">
    <property type="component" value="Unassembled WGS sequence"/>
</dbReference>
<sequence length="695" mass="77412">MRKHSNSELMELDDLTIRRTTSQDTGRNTYELRKLSDMHQTNSPADSIRAQDNKATAEDSRRYSSIANPTFDYDNPETLPVVQQQSSNQDLKFHDTELDEEQEVMHVEDVIIAAPFESSKVHNAEENTKQNVTETMKESSVIAVPVATSVGPSQQMVQNETSHSEGNAGKATVVDIPLESGDLDVKPNSGECNLLIMVRVFIQISQMVPACDKKLRVKPSCASGRSPLKPTPSRQSWATWQRFSWLWSTLFLESNQKFTLSVTDKRILFQELYYNKSMFFNIVKSGEHFFQASVSFPIAALAFYRLETVQGMMSKDDIVVLELHFNKYPAPIDITPSEYKSFWLRVLFPLVQMVYGIKGDPAGIMNNAADETVEAVTSFMNKIMSLIFNIKDSIIKLLGMVLSMMLYLIKFIPMWFETMEGVAESPNKVHGGSPGNVLTMRVSVADDPEALHHAIAILKALGCQHPCASDITSDSKLEVDIQVNHDSLTKESAIFSDKSKQFMFPGALIPLGPTEEFVHALDDNPSMGAFDYLSVVTSAGMYYLTDLQGHLDHTTASFLTNQRFVHVSLKAGSAGGIEHLRVLSWYLPNVKHLSLASRRNALNEASGELAFSSSLGNIIVQYGDINSVAALCRALCKGVDLTASKLMSEGRAVCPYKQIARNKVCYVLCRHFYLHACKCDYSVVLANLEMVQLTS</sequence>
<organism evidence="2 3">
    <name type="scientific">Cymbomonas tetramitiformis</name>
    <dbReference type="NCBI Taxonomy" id="36881"/>
    <lineage>
        <taxon>Eukaryota</taxon>
        <taxon>Viridiplantae</taxon>
        <taxon>Chlorophyta</taxon>
        <taxon>Pyramimonadophyceae</taxon>
        <taxon>Pyramimonadales</taxon>
        <taxon>Pyramimonadaceae</taxon>
        <taxon>Cymbomonas</taxon>
    </lineage>
</organism>
<protein>
    <submittedName>
        <fullName evidence="2">Uncharacterized protein</fullName>
    </submittedName>
</protein>
<gene>
    <name evidence="2" type="ORF">CYMTET_47480</name>
</gene>
<evidence type="ECO:0000313" key="3">
    <source>
        <dbReference type="Proteomes" id="UP001190700"/>
    </source>
</evidence>
<evidence type="ECO:0000256" key="1">
    <source>
        <dbReference type="SAM" id="MobiDB-lite"/>
    </source>
</evidence>
<feature type="compositionally biased region" description="Basic and acidic residues" evidence="1">
    <location>
        <begin position="49"/>
        <end position="61"/>
    </location>
</feature>
<keyword evidence="3" id="KW-1185">Reference proteome</keyword>
<feature type="region of interest" description="Disordered" evidence="1">
    <location>
        <begin position="19"/>
        <end position="61"/>
    </location>
</feature>
<reference evidence="2 3" key="1">
    <citation type="journal article" date="2015" name="Genome Biol. Evol.">
        <title>Comparative Genomics of a Bacterivorous Green Alga Reveals Evolutionary Causalities and Consequences of Phago-Mixotrophic Mode of Nutrition.</title>
        <authorList>
            <person name="Burns J.A."/>
            <person name="Paasch A."/>
            <person name="Narechania A."/>
            <person name="Kim E."/>
        </authorList>
    </citation>
    <scope>NUCLEOTIDE SEQUENCE [LARGE SCALE GENOMIC DNA]</scope>
    <source>
        <strain evidence="2 3">PLY_AMNH</strain>
    </source>
</reference>